<evidence type="ECO:0000259" key="18">
    <source>
        <dbReference type="Pfam" id="PF00108"/>
    </source>
</evidence>
<comment type="catalytic activity">
    <reaction evidence="12">
        <text>tetradecanoyl-CoA + acetyl-CoA = 3-oxohexadecanoyl-CoA + CoA</text>
        <dbReference type="Rhea" id="RHEA:18161"/>
        <dbReference type="ChEBI" id="CHEBI:57287"/>
        <dbReference type="ChEBI" id="CHEBI:57288"/>
        <dbReference type="ChEBI" id="CHEBI:57349"/>
        <dbReference type="ChEBI" id="CHEBI:57385"/>
        <dbReference type="EC" id="2.3.1.155"/>
    </reaction>
    <physiologicalReaction direction="right-to-left" evidence="12">
        <dbReference type="Rhea" id="RHEA:18163"/>
    </physiologicalReaction>
</comment>
<evidence type="ECO:0000256" key="10">
    <source>
        <dbReference type="ARBA" id="ARBA00036770"/>
    </source>
</evidence>
<keyword evidence="4 17" id="KW-0808">Transferase</keyword>
<keyword evidence="7" id="KW-0443">Lipid metabolism</keyword>
<evidence type="ECO:0000256" key="3">
    <source>
        <dbReference type="ARBA" id="ARBA00010982"/>
    </source>
</evidence>
<name>A0A8S3Z565_9EUPU</name>
<comment type="catalytic activity">
    <reaction evidence="15">
        <text>3-oxohexadecanedioyl-CoA + CoA = tetradecanedioyl-CoA + acetyl-CoA</text>
        <dbReference type="Rhea" id="RHEA:40343"/>
        <dbReference type="ChEBI" id="CHEBI:57287"/>
        <dbReference type="ChEBI" id="CHEBI:57288"/>
        <dbReference type="ChEBI" id="CHEBI:77081"/>
        <dbReference type="ChEBI" id="CHEBI:77084"/>
    </reaction>
    <physiologicalReaction direction="left-to-right" evidence="15">
        <dbReference type="Rhea" id="RHEA:40344"/>
    </physiologicalReaction>
</comment>
<dbReference type="Pfam" id="PF02803">
    <property type="entry name" value="Thiolase_C"/>
    <property type="match status" value="1"/>
</dbReference>
<organism evidence="20 21">
    <name type="scientific">Candidula unifasciata</name>
    <dbReference type="NCBI Taxonomy" id="100452"/>
    <lineage>
        <taxon>Eukaryota</taxon>
        <taxon>Metazoa</taxon>
        <taxon>Spiralia</taxon>
        <taxon>Lophotrochozoa</taxon>
        <taxon>Mollusca</taxon>
        <taxon>Gastropoda</taxon>
        <taxon>Heterobranchia</taxon>
        <taxon>Euthyneura</taxon>
        <taxon>Panpulmonata</taxon>
        <taxon>Eupulmonata</taxon>
        <taxon>Stylommatophora</taxon>
        <taxon>Helicina</taxon>
        <taxon>Helicoidea</taxon>
        <taxon>Geomitridae</taxon>
        <taxon>Candidula</taxon>
    </lineage>
</organism>
<dbReference type="InterPro" id="IPR050215">
    <property type="entry name" value="Thiolase-like_sf_Thiolase"/>
</dbReference>
<keyword evidence="5" id="KW-0276">Fatty acid metabolism</keyword>
<reference evidence="20" key="1">
    <citation type="submission" date="2021-04" db="EMBL/GenBank/DDBJ databases">
        <authorList>
            <consortium name="Molecular Ecology Group"/>
        </authorList>
    </citation>
    <scope>NUCLEOTIDE SEQUENCE</scope>
</reference>
<dbReference type="PANTHER" id="PTHR43853">
    <property type="entry name" value="3-KETOACYL-COA THIOLASE, PEROXISOMAL"/>
    <property type="match status" value="1"/>
</dbReference>
<dbReference type="PROSITE" id="PS00737">
    <property type="entry name" value="THIOLASE_2"/>
    <property type="match status" value="1"/>
</dbReference>
<comment type="caution">
    <text evidence="20">The sequence shown here is derived from an EMBL/GenBank/DDBJ whole genome shotgun (WGS) entry which is preliminary data.</text>
</comment>
<dbReference type="GO" id="GO:0006635">
    <property type="term" value="P:fatty acid beta-oxidation"/>
    <property type="evidence" value="ECO:0007669"/>
    <property type="project" value="TreeGrafter"/>
</dbReference>
<keyword evidence="8" id="KW-0576">Peroxisome</keyword>
<evidence type="ECO:0000256" key="2">
    <source>
        <dbReference type="ARBA" id="ARBA00005189"/>
    </source>
</evidence>
<dbReference type="FunFam" id="3.40.47.10:FF:000010">
    <property type="entry name" value="Acetyl-CoA acetyltransferase (Thiolase)"/>
    <property type="match status" value="1"/>
</dbReference>
<evidence type="ECO:0000313" key="20">
    <source>
        <dbReference type="EMBL" id="CAG5122740.1"/>
    </source>
</evidence>
<evidence type="ECO:0000256" key="9">
    <source>
        <dbReference type="ARBA" id="ARBA00023315"/>
    </source>
</evidence>
<feature type="active site" description="Proton acceptor" evidence="16">
    <location>
        <position position="383"/>
    </location>
</feature>
<dbReference type="OrthoDB" id="5404651at2759"/>
<dbReference type="AlphaFoldDB" id="A0A8S3Z565"/>
<dbReference type="NCBIfam" id="TIGR01930">
    <property type="entry name" value="AcCoA-C-Actrans"/>
    <property type="match status" value="1"/>
</dbReference>
<evidence type="ECO:0000256" key="8">
    <source>
        <dbReference type="ARBA" id="ARBA00023140"/>
    </source>
</evidence>
<comment type="catalytic activity">
    <reaction evidence="11">
        <text>2 acetyl-CoA = acetoacetyl-CoA + CoA</text>
        <dbReference type="Rhea" id="RHEA:21036"/>
        <dbReference type="ChEBI" id="CHEBI:57286"/>
        <dbReference type="ChEBI" id="CHEBI:57287"/>
        <dbReference type="ChEBI" id="CHEBI:57288"/>
        <dbReference type="EC" id="2.3.1.9"/>
    </reaction>
    <physiologicalReaction direction="right-to-left" evidence="11">
        <dbReference type="Rhea" id="RHEA:21038"/>
    </physiologicalReaction>
</comment>
<dbReference type="InterPro" id="IPR020610">
    <property type="entry name" value="Thiolase_AS"/>
</dbReference>
<dbReference type="Proteomes" id="UP000678393">
    <property type="component" value="Unassembled WGS sequence"/>
</dbReference>
<dbReference type="GO" id="GO:0010124">
    <property type="term" value="P:phenylacetate catabolic process"/>
    <property type="evidence" value="ECO:0007669"/>
    <property type="project" value="TreeGrafter"/>
</dbReference>
<dbReference type="InterPro" id="IPR020613">
    <property type="entry name" value="Thiolase_CS"/>
</dbReference>
<dbReference type="GO" id="GO:0050633">
    <property type="term" value="F:acetyl-CoA C-myristoyltransferase activity"/>
    <property type="evidence" value="ECO:0007669"/>
    <property type="project" value="UniProtKB-EC"/>
</dbReference>
<dbReference type="PIRSF" id="PIRSF000429">
    <property type="entry name" value="Ac-CoA_Ac_transf"/>
    <property type="match status" value="1"/>
</dbReference>
<dbReference type="InterPro" id="IPR002155">
    <property type="entry name" value="Thiolase"/>
</dbReference>
<evidence type="ECO:0000256" key="1">
    <source>
        <dbReference type="ARBA" id="ARBA00004275"/>
    </source>
</evidence>
<comment type="catalytic activity">
    <reaction evidence="14">
        <text>an acyl-CoA + acetyl-CoA = a 3-oxoacyl-CoA + CoA</text>
        <dbReference type="Rhea" id="RHEA:21564"/>
        <dbReference type="ChEBI" id="CHEBI:57287"/>
        <dbReference type="ChEBI" id="CHEBI:57288"/>
        <dbReference type="ChEBI" id="CHEBI:58342"/>
        <dbReference type="ChEBI" id="CHEBI:90726"/>
        <dbReference type="EC" id="2.3.1.16"/>
    </reaction>
    <physiologicalReaction direction="right-to-left" evidence="14">
        <dbReference type="Rhea" id="RHEA:21566"/>
    </physiologicalReaction>
</comment>
<evidence type="ECO:0000256" key="12">
    <source>
        <dbReference type="ARBA" id="ARBA00047485"/>
    </source>
</evidence>
<evidence type="ECO:0000256" key="5">
    <source>
        <dbReference type="ARBA" id="ARBA00022832"/>
    </source>
</evidence>
<dbReference type="EMBL" id="CAJHNH020001352">
    <property type="protein sequence ID" value="CAG5122740.1"/>
    <property type="molecule type" value="Genomic_DNA"/>
</dbReference>
<evidence type="ECO:0000256" key="11">
    <source>
        <dbReference type="ARBA" id="ARBA00037000"/>
    </source>
</evidence>
<dbReference type="GO" id="GO:0003985">
    <property type="term" value="F:acetyl-CoA C-acetyltransferase activity"/>
    <property type="evidence" value="ECO:0007669"/>
    <property type="project" value="UniProtKB-EC"/>
</dbReference>
<feature type="active site" description="Acyl-thioester intermediate" evidence="16">
    <location>
        <position position="129"/>
    </location>
</feature>
<dbReference type="Pfam" id="PF00108">
    <property type="entry name" value="Thiolase_N"/>
    <property type="match status" value="1"/>
</dbReference>
<comment type="pathway">
    <text evidence="2">Lipid metabolism.</text>
</comment>
<gene>
    <name evidence="20" type="ORF">CUNI_LOCUS8298</name>
</gene>
<evidence type="ECO:0000256" key="6">
    <source>
        <dbReference type="ARBA" id="ARBA00022946"/>
    </source>
</evidence>
<feature type="domain" description="Thiolase C-terminal" evidence="19">
    <location>
        <begin position="306"/>
        <end position="426"/>
    </location>
</feature>
<evidence type="ECO:0000256" key="13">
    <source>
        <dbReference type="ARBA" id="ARBA00048001"/>
    </source>
</evidence>
<evidence type="ECO:0000259" key="19">
    <source>
        <dbReference type="Pfam" id="PF02803"/>
    </source>
</evidence>
<protein>
    <submittedName>
        <fullName evidence="20">Uncharacterized protein</fullName>
    </submittedName>
</protein>
<comment type="similarity">
    <text evidence="3 17">Belongs to the thiolase-like superfamily. Thiolase family.</text>
</comment>
<dbReference type="InterPro" id="IPR016039">
    <property type="entry name" value="Thiolase-like"/>
</dbReference>
<dbReference type="CDD" id="cd00751">
    <property type="entry name" value="thiolase"/>
    <property type="match status" value="1"/>
</dbReference>
<keyword evidence="6" id="KW-0809">Transit peptide</keyword>
<keyword evidence="9 17" id="KW-0012">Acyltransferase</keyword>
<feature type="active site" description="Proton acceptor" evidence="16">
    <location>
        <position position="414"/>
    </location>
</feature>
<evidence type="ECO:0000256" key="16">
    <source>
        <dbReference type="PIRSR" id="PIRSR000429-1"/>
    </source>
</evidence>
<evidence type="ECO:0000256" key="7">
    <source>
        <dbReference type="ARBA" id="ARBA00023098"/>
    </source>
</evidence>
<dbReference type="Gene3D" id="3.40.47.10">
    <property type="match status" value="1"/>
</dbReference>
<evidence type="ECO:0000256" key="17">
    <source>
        <dbReference type="RuleBase" id="RU003557"/>
    </source>
</evidence>
<proteinExistence type="inferred from homology"/>
<comment type="catalytic activity">
    <reaction evidence="13">
        <text>hexanoyl-CoA + acetyl-CoA = 3-oxooctanoyl-CoA + CoA</text>
        <dbReference type="Rhea" id="RHEA:31203"/>
        <dbReference type="ChEBI" id="CHEBI:57287"/>
        <dbReference type="ChEBI" id="CHEBI:57288"/>
        <dbReference type="ChEBI" id="CHEBI:62619"/>
        <dbReference type="ChEBI" id="CHEBI:62620"/>
    </reaction>
    <physiologicalReaction direction="right-to-left" evidence="13">
        <dbReference type="Rhea" id="RHEA:31205"/>
    </physiologicalReaction>
</comment>
<dbReference type="InterPro" id="IPR020616">
    <property type="entry name" value="Thiolase_N"/>
</dbReference>
<dbReference type="InterPro" id="IPR020617">
    <property type="entry name" value="Thiolase_C"/>
</dbReference>
<dbReference type="PANTHER" id="PTHR43853:SF8">
    <property type="entry name" value="3-KETOACYL-COA THIOLASE, PEROXISOMAL"/>
    <property type="match status" value="1"/>
</dbReference>
<accession>A0A8S3Z565</accession>
<feature type="domain" description="Thiolase N-terminal" evidence="18">
    <location>
        <begin position="45"/>
        <end position="296"/>
    </location>
</feature>
<evidence type="ECO:0000256" key="15">
    <source>
        <dbReference type="ARBA" id="ARBA00049306"/>
    </source>
</evidence>
<evidence type="ECO:0000256" key="14">
    <source>
        <dbReference type="ARBA" id="ARBA00049178"/>
    </source>
</evidence>
<comment type="subcellular location">
    <subcellularLocation>
        <location evidence="1">Peroxisome</location>
    </subcellularLocation>
</comment>
<dbReference type="SUPFAM" id="SSF53901">
    <property type="entry name" value="Thiolase-like"/>
    <property type="match status" value="2"/>
</dbReference>
<evidence type="ECO:0000256" key="4">
    <source>
        <dbReference type="ARBA" id="ARBA00022679"/>
    </source>
</evidence>
<sequence>MADRLRTISHHIKIGQTADRGDLLLQPQPTAAGNLPVFPNKPDDIVIVSALRTPFGKAKRGALKDTLADDLLAVVFKAVIDESKINPADIGDICVGNVLDPQSATTARLAQFYSGIPESVPVFTTNRQCSSGLVAFTNVAGNIKNGVYEIGIAGGVESMSTYGMGLNGYVLNPRIGESQLTQDVLMPMGITSENVAERFGVSREDQDEFALSSQVKAKKAADSGLFDAEIVPVTTRVKDENGQEKTVTVSKDEGIRPTTLEGLRKLKPAFKANGTTTAGNSSQISDGAAAVLLMTRREAERRQLPILGIFRSFAVKGCPPDIMGIGPAVAIPLALQNAGLKVNDIDIYEINEAFASQALYSVRKVGIPVERVNPKGGAIALGHPLGCTGARQIATLLHELKRRGPRAFGVVSMCIGTGMGAAAVFEYPGSA</sequence>
<keyword evidence="21" id="KW-1185">Reference proteome</keyword>
<comment type="catalytic activity">
    <reaction evidence="10">
        <text>3-oxo-(6Z,9Z,12Z,15Z,18Z,21Z)-tetracosahexaenoyl-CoA + CoA = (4Z,7Z,10Z,13Z,16Z,19Z)-docosahexaenoyl-CoA + acetyl-CoA</text>
        <dbReference type="Rhea" id="RHEA:39131"/>
        <dbReference type="ChEBI" id="CHEBI:57287"/>
        <dbReference type="ChEBI" id="CHEBI:57288"/>
        <dbReference type="ChEBI" id="CHEBI:74298"/>
        <dbReference type="ChEBI" id="CHEBI:74304"/>
    </reaction>
    <physiologicalReaction direction="left-to-right" evidence="10">
        <dbReference type="Rhea" id="RHEA:39132"/>
    </physiologicalReaction>
</comment>
<dbReference type="GO" id="GO:0005777">
    <property type="term" value="C:peroxisome"/>
    <property type="evidence" value="ECO:0007669"/>
    <property type="project" value="UniProtKB-SubCell"/>
</dbReference>
<evidence type="ECO:0000313" key="21">
    <source>
        <dbReference type="Proteomes" id="UP000678393"/>
    </source>
</evidence>
<dbReference type="PROSITE" id="PS00099">
    <property type="entry name" value="THIOLASE_3"/>
    <property type="match status" value="1"/>
</dbReference>